<keyword evidence="2" id="KW-1185">Reference proteome</keyword>
<evidence type="ECO:0000313" key="1">
    <source>
        <dbReference type="EMBL" id="KAJ9582790.1"/>
    </source>
</evidence>
<dbReference type="EMBL" id="JASPKZ010007741">
    <property type="protein sequence ID" value="KAJ9582790.1"/>
    <property type="molecule type" value="Genomic_DNA"/>
</dbReference>
<evidence type="ECO:0000313" key="2">
    <source>
        <dbReference type="Proteomes" id="UP001233999"/>
    </source>
</evidence>
<feature type="non-terminal residue" evidence="1">
    <location>
        <position position="58"/>
    </location>
</feature>
<dbReference type="Proteomes" id="UP001233999">
    <property type="component" value="Unassembled WGS sequence"/>
</dbReference>
<protein>
    <submittedName>
        <fullName evidence="1">Uncharacterized protein</fullName>
    </submittedName>
</protein>
<comment type="caution">
    <text evidence="1">The sequence shown here is derived from an EMBL/GenBank/DDBJ whole genome shotgun (WGS) entry which is preliminary data.</text>
</comment>
<organism evidence="1 2">
    <name type="scientific">Diploptera punctata</name>
    <name type="common">Pacific beetle cockroach</name>
    <dbReference type="NCBI Taxonomy" id="6984"/>
    <lineage>
        <taxon>Eukaryota</taxon>
        <taxon>Metazoa</taxon>
        <taxon>Ecdysozoa</taxon>
        <taxon>Arthropoda</taxon>
        <taxon>Hexapoda</taxon>
        <taxon>Insecta</taxon>
        <taxon>Pterygota</taxon>
        <taxon>Neoptera</taxon>
        <taxon>Polyneoptera</taxon>
        <taxon>Dictyoptera</taxon>
        <taxon>Blattodea</taxon>
        <taxon>Blaberoidea</taxon>
        <taxon>Blaberidae</taxon>
        <taxon>Diplopterinae</taxon>
        <taxon>Diploptera</taxon>
    </lineage>
</organism>
<gene>
    <name evidence="1" type="ORF">L9F63_022867</name>
</gene>
<proteinExistence type="predicted"/>
<feature type="non-terminal residue" evidence="1">
    <location>
        <position position="1"/>
    </location>
</feature>
<sequence>FSLWSVSEDVHPSKVVLMYVFGNGPQRKLYLFNYIRPKPVTRTYHSLIMACGIMPKRR</sequence>
<reference evidence="1" key="2">
    <citation type="submission" date="2023-05" db="EMBL/GenBank/DDBJ databases">
        <authorList>
            <person name="Fouks B."/>
        </authorList>
    </citation>
    <scope>NUCLEOTIDE SEQUENCE</scope>
    <source>
        <strain evidence="1">Stay&amp;Tobe</strain>
        <tissue evidence="1">Testes</tissue>
    </source>
</reference>
<reference evidence="1" key="1">
    <citation type="journal article" date="2023" name="IScience">
        <title>Live-bearing cockroach genome reveals convergent evolutionary mechanisms linked to viviparity in insects and beyond.</title>
        <authorList>
            <person name="Fouks B."/>
            <person name="Harrison M.C."/>
            <person name="Mikhailova A.A."/>
            <person name="Marchal E."/>
            <person name="English S."/>
            <person name="Carruthers M."/>
            <person name="Jennings E.C."/>
            <person name="Chiamaka E.L."/>
            <person name="Frigard R.A."/>
            <person name="Pippel M."/>
            <person name="Attardo G.M."/>
            <person name="Benoit J.B."/>
            <person name="Bornberg-Bauer E."/>
            <person name="Tobe S.S."/>
        </authorList>
    </citation>
    <scope>NUCLEOTIDE SEQUENCE</scope>
    <source>
        <strain evidence="1">Stay&amp;Tobe</strain>
    </source>
</reference>
<name>A0AAD8EA00_DIPPU</name>
<accession>A0AAD8EA00</accession>
<dbReference type="AlphaFoldDB" id="A0AAD8EA00"/>